<organism evidence="2">
    <name type="scientific">hydrothermal vent metagenome</name>
    <dbReference type="NCBI Taxonomy" id="652676"/>
    <lineage>
        <taxon>unclassified sequences</taxon>
        <taxon>metagenomes</taxon>
        <taxon>ecological metagenomes</taxon>
    </lineage>
</organism>
<sequence length="127" mass="14291">MYNISMIAKDKHYILTITMLVLTSFLLFTALGCEPITEKQGIDRNFNSDSPGGEMTFSAEVKWISLEGGFYGLVAKDGRRFLPNNLPPEFRQDGLAVWVRGKPADVATIQMWGAPFEIYKIKISKEP</sequence>
<dbReference type="AlphaFoldDB" id="A0A3B1D1Q3"/>
<keyword evidence="1" id="KW-1133">Transmembrane helix</keyword>
<dbReference type="EMBL" id="UOGI01000069">
    <property type="protein sequence ID" value="VAX30124.1"/>
    <property type="molecule type" value="Genomic_DNA"/>
</dbReference>
<evidence type="ECO:0000256" key="1">
    <source>
        <dbReference type="SAM" id="Phobius"/>
    </source>
</evidence>
<gene>
    <name evidence="2" type="ORF">MNBD_NITROSPIRAE03-1272</name>
</gene>
<accession>A0A3B1D1Q3</accession>
<feature type="transmembrane region" description="Helical" evidence="1">
    <location>
        <begin position="12"/>
        <end position="31"/>
    </location>
</feature>
<name>A0A3B1D1Q3_9ZZZZ</name>
<protein>
    <submittedName>
        <fullName evidence="2">Uncharacterized protein</fullName>
    </submittedName>
</protein>
<reference evidence="2" key="1">
    <citation type="submission" date="2018-06" db="EMBL/GenBank/DDBJ databases">
        <authorList>
            <person name="Zhirakovskaya E."/>
        </authorList>
    </citation>
    <scope>NUCLEOTIDE SEQUENCE</scope>
</reference>
<keyword evidence="1" id="KW-0812">Transmembrane</keyword>
<evidence type="ECO:0000313" key="2">
    <source>
        <dbReference type="EMBL" id="VAX30124.1"/>
    </source>
</evidence>
<proteinExistence type="predicted"/>
<keyword evidence="1" id="KW-0472">Membrane</keyword>